<dbReference type="GO" id="GO:0030313">
    <property type="term" value="C:cell envelope"/>
    <property type="evidence" value="ECO:0007669"/>
    <property type="project" value="UniProtKB-SubCell"/>
</dbReference>
<dbReference type="EMBL" id="CP017834">
    <property type="protein sequence ID" value="APJ04019.1"/>
    <property type="molecule type" value="Genomic_DNA"/>
</dbReference>
<organism evidence="8 9">
    <name type="scientific">Silvanigrella aquatica</name>
    <dbReference type="NCBI Taxonomy" id="1915309"/>
    <lineage>
        <taxon>Bacteria</taxon>
        <taxon>Pseudomonadati</taxon>
        <taxon>Bdellovibrionota</taxon>
        <taxon>Oligoflexia</taxon>
        <taxon>Silvanigrellales</taxon>
        <taxon>Silvanigrellaceae</taxon>
        <taxon>Silvanigrella</taxon>
    </lineage>
</organism>
<dbReference type="PANTHER" id="PTHR42953:SF1">
    <property type="entry name" value="METAL-BINDING PROTEIN HI_0362-RELATED"/>
    <property type="match status" value="1"/>
</dbReference>
<comment type="subcellular location">
    <subcellularLocation>
        <location evidence="1">Cell envelope</location>
    </subcellularLocation>
</comment>
<dbReference type="GO" id="GO:0007155">
    <property type="term" value="P:cell adhesion"/>
    <property type="evidence" value="ECO:0007669"/>
    <property type="project" value="InterPro"/>
</dbReference>
<proteinExistence type="inferred from homology"/>
<dbReference type="STRING" id="1915309.AXG55_08905"/>
<dbReference type="InterPro" id="IPR006128">
    <property type="entry name" value="Lipoprotein_PsaA-like"/>
</dbReference>
<keyword evidence="4" id="KW-0479">Metal-binding</keyword>
<evidence type="ECO:0000256" key="6">
    <source>
        <dbReference type="RuleBase" id="RU003512"/>
    </source>
</evidence>
<evidence type="ECO:0000256" key="5">
    <source>
        <dbReference type="ARBA" id="ARBA00022729"/>
    </source>
</evidence>
<name>A0A1L4D1D8_9BACT</name>
<protein>
    <recommendedName>
        <fullName evidence="10">ABC transporter substrate-binding protein</fullName>
    </recommendedName>
</protein>
<evidence type="ECO:0000256" key="2">
    <source>
        <dbReference type="ARBA" id="ARBA00011028"/>
    </source>
</evidence>
<sequence length="322" mass="36044">MKKFFSLSIVACVSLFGFKNISYSNEIKSSSLKIETTIPYLKDLVSKASCDSKSFQVNSIISMGNDPHTFHITPANRVAIAKADIIVLIGSGLENWLTKIKRTKNQTWLNVTESMILRKLSESEMSSHNHDHDHGHDHSHDHDHQHLEYDPHIWQSPSLTKEALLKISATLIKLKPDEKKNIESCTQDYIKNIDENIVELKKLSQSISEEKRVIATNHDALGYFAKEFGFKIYSIVGLSDESAPTAAQLKKIISQLKKDKINTVFLESTGNMRNIQTVAKEANVKIGGTLYSDSLGAKDSGAETAPDMWRTNMNTIVSALKK</sequence>
<evidence type="ECO:0000313" key="8">
    <source>
        <dbReference type="EMBL" id="APJ04019.1"/>
    </source>
</evidence>
<keyword evidence="3 6" id="KW-0813">Transport</keyword>
<dbReference type="OrthoDB" id="9793396at2"/>
<dbReference type="Pfam" id="PF01297">
    <property type="entry name" value="ZnuA"/>
    <property type="match status" value="1"/>
</dbReference>
<dbReference type="KEGG" id="saqi:AXG55_08905"/>
<evidence type="ECO:0008006" key="10">
    <source>
        <dbReference type="Google" id="ProtNLM"/>
    </source>
</evidence>
<dbReference type="InterPro" id="IPR006127">
    <property type="entry name" value="ZnuA-like"/>
</dbReference>
<evidence type="ECO:0000256" key="1">
    <source>
        <dbReference type="ARBA" id="ARBA00004196"/>
    </source>
</evidence>
<dbReference type="PANTHER" id="PTHR42953">
    <property type="entry name" value="HIGH-AFFINITY ZINC UPTAKE SYSTEM PROTEIN ZNUA-RELATED"/>
    <property type="match status" value="1"/>
</dbReference>
<dbReference type="Proteomes" id="UP000184731">
    <property type="component" value="Chromosome"/>
</dbReference>
<dbReference type="Gene3D" id="3.40.50.1980">
    <property type="entry name" value="Nitrogenase molybdenum iron protein domain"/>
    <property type="match status" value="2"/>
</dbReference>
<gene>
    <name evidence="8" type="ORF">AXG55_08905</name>
</gene>
<dbReference type="PRINTS" id="PR00691">
    <property type="entry name" value="ADHESINB"/>
</dbReference>
<feature type="region of interest" description="Disordered" evidence="7">
    <location>
        <begin position="123"/>
        <end position="144"/>
    </location>
</feature>
<dbReference type="RefSeq" id="WP_148697765.1">
    <property type="nucleotide sequence ID" value="NZ_CP017834.1"/>
</dbReference>
<dbReference type="SUPFAM" id="SSF53807">
    <property type="entry name" value="Helical backbone' metal receptor"/>
    <property type="match status" value="1"/>
</dbReference>
<dbReference type="PRINTS" id="PR00690">
    <property type="entry name" value="ADHESNFAMILY"/>
</dbReference>
<keyword evidence="5" id="KW-0732">Signal</keyword>
<reference evidence="8 9" key="1">
    <citation type="submission" date="2016-10" db="EMBL/GenBank/DDBJ databases">
        <title>Silvanigrella aquatica sp. nov., isolated from a freshwater lake located in the Black Forest, Germany, description of Silvanigrellaceae fam. nov., Silvanigrellales ord. nov., reclassification of the order Bdellovibrionales in the class Oligoflexia, reclassification of the families Bacteriovoracaceae and Halobacteriovoraceae in the new order Bacteriovoracales ord. nov., and reclassification of the family Pseudobacteriovoracaceae in the order Oligoflexiales.</title>
        <authorList>
            <person name="Hahn M.W."/>
            <person name="Schmidt J."/>
            <person name="Koll U."/>
            <person name="Rohde M."/>
            <person name="Verbag S."/>
            <person name="Pitt A."/>
            <person name="Nakai R."/>
            <person name="Naganuma T."/>
            <person name="Lang E."/>
        </authorList>
    </citation>
    <scope>NUCLEOTIDE SEQUENCE [LARGE SCALE GENOMIC DNA]</scope>
    <source>
        <strain evidence="8 9">MWH-Nonnen-W8red</strain>
    </source>
</reference>
<dbReference type="GO" id="GO:0046872">
    <property type="term" value="F:metal ion binding"/>
    <property type="evidence" value="ECO:0007669"/>
    <property type="project" value="UniProtKB-KW"/>
</dbReference>
<comment type="similarity">
    <text evidence="2 6">Belongs to the bacterial solute-binding protein 9 family.</text>
</comment>
<evidence type="ECO:0000256" key="7">
    <source>
        <dbReference type="SAM" id="MobiDB-lite"/>
    </source>
</evidence>
<evidence type="ECO:0000256" key="3">
    <source>
        <dbReference type="ARBA" id="ARBA00022448"/>
    </source>
</evidence>
<evidence type="ECO:0000256" key="4">
    <source>
        <dbReference type="ARBA" id="ARBA00022723"/>
    </source>
</evidence>
<dbReference type="GO" id="GO:0030001">
    <property type="term" value="P:metal ion transport"/>
    <property type="evidence" value="ECO:0007669"/>
    <property type="project" value="InterPro"/>
</dbReference>
<dbReference type="AlphaFoldDB" id="A0A1L4D1D8"/>
<dbReference type="InterPro" id="IPR050492">
    <property type="entry name" value="Bact_metal-bind_prot9"/>
</dbReference>
<keyword evidence="9" id="KW-1185">Reference proteome</keyword>
<accession>A0A1L4D1D8</accession>
<dbReference type="InterPro" id="IPR006129">
    <property type="entry name" value="AdhesinB"/>
</dbReference>
<evidence type="ECO:0000313" key="9">
    <source>
        <dbReference type="Proteomes" id="UP000184731"/>
    </source>
</evidence>